<keyword evidence="3" id="KW-1185">Reference proteome</keyword>
<feature type="region of interest" description="Disordered" evidence="1">
    <location>
        <begin position="1"/>
        <end position="25"/>
    </location>
</feature>
<accession>N1PGT1</accession>
<dbReference type="HOGENOM" id="CLU_1396287_0_0_1"/>
<dbReference type="AlphaFoldDB" id="N1PGT1"/>
<reference evidence="2 3" key="2">
    <citation type="journal article" date="2012" name="PLoS Pathog.">
        <title>Diverse lifestyles and strategies of plant pathogenesis encoded in the genomes of eighteen Dothideomycetes fungi.</title>
        <authorList>
            <person name="Ohm R.A."/>
            <person name="Feau N."/>
            <person name="Henrissat B."/>
            <person name="Schoch C.L."/>
            <person name="Horwitz B.A."/>
            <person name="Barry K.W."/>
            <person name="Condon B.J."/>
            <person name="Copeland A.C."/>
            <person name="Dhillon B."/>
            <person name="Glaser F."/>
            <person name="Hesse C.N."/>
            <person name="Kosti I."/>
            <person name="LaButti K."/>
            <person name="Lindquist E.A."/>
            <person name="Lucas S."/>
            <person name="Salamov A.A."/>
            <person name="Bradshaw R.E."/>
            <person name="Ciuffetti L."/>
            <person name="Hamelin R.C."/>
            <person name="Kema G.H.J."/>
            <person name="Lawrence C."/>
            <person name="Scott J.A."/>
            <person name="Spatafora J.W."/>
            <person name="Turgeon B.G."/>
            <person name="de Wit P.J.G.M."/>
            <person name="Zhong S."/>
            <person name="Goodwin S.B."/>
            <person name="Grigoriev I.V."/>
        </authorList>
    </citation>
    <scope>NUCLEOTIDE SEQUENCE [LARGE SCALE GENOMIC DNA]</scope>
    <source>
        <strain evidence="3">NZE10 / CBS 128990</strain>
    </source>
</reference>
<organism evidence="2 3">
    <name type="scientific">Dothistroma septosporum (strain NZE10 / CBS 128990)</name>
    <name type="common">Red band needle blight fungus</name>
    <name type="synonym">Mycosphaerella pini</name>
    <dbReference type="NCBI Taxonomy" id="675120"/>
    <lineage>
        <taxon>Eukaryota</taxon>
        <taxon>Fungi</taxon>
        <taxon>Dikarya</taxon>
        <taxon>Ascomycota</taxon>
        <taxon>Pezizomycotina</taxon>
        <taxon>Dothideomycetes</taxon>
        <taxon>Dothideomycetidae</taxon>
        <taxon>Mycosphaerellales</taxon>
        <taxon>Mycosphaerellaceae</taxon>
        <taxon>Dothistroma</taxon>
    </lineage>
</organism>
<gene>
    <name evidence="2" type="ORF">DOTSEDRAFT_81854</name>
</gene>
<name>N1PGT1_DOTSN</name>
<sequence length="195" mass="22557">MAQHLVPVETPFTCPPMMPNSRSNHDLSKLTRYNSRTKNKGSRYYHHERLMQQNRAREYHQAEQAFEREQYDEAARICHEILDDETEDRIPEGIMARANMLLARPELKGDAACREHSALEAIRWWTKIIMHHAEGHQSGTVIYPVQKVYSKYPAYLAEWCCEQAHELLADALTDQDDESYLGPALGSNTPMDLSE</sequence>
<dbReference type="EMBL" id="KB446542">
    <property type="protein sequence ID" value="EME41582.1"/>
    <property type="molecule type" value="Genomic_DNA"/>
</dbReference>
<dbReference type="OrthoDB" id="10517668at2759"/>
<evidence type="ECO:0000256" key="1">
    <source>
        <dbReference type="SAM" id="MobiDB-lite"/>
    </source>
</evidence>
<proteinExistence type="predicted"/>
<protein>
    <submittedName>
        <fullName evidence="2">Uncharacterized protein</fullName>
    </submittedName>
</protein>
<dbReference type="Proteomes" id="UP000016933">
    <property type="component" value="Unassembled WGS sequence"/>
</dbReference>
<evidence type="ECO:0000313" key="3">
    <source>
        <dbReference type="Proteomes" id="UP000016933"/>
    </source>
</evidence>
<reference evidence="3" key="1">
    <citation type="journal article" date="2012" name="PLoS Genet.">
        <title>The genomes of the fungal plant pathogens Cladosporium fulvum and Dothistroma septosporum reveal adaptation to different hosts and lifestyles but also signatures of common ancestry.</title>
        <authorList>
            <person name="de Wit P.J.G.M."/>
            <person name="van der Burgt A."/>
            <person name="Oekmen B."/>
            <person name="Stergiopoulos I."/>
            <person name="Abd-Elsalam K.A."/>
            <person name="Aerts A.L."/>
            <person name="Bahkali A.H."/>
            <person name="Beenen H.G."/>
            <person name="Chettri P."/>
            <person name="Cox M.P."/>
            <person name="Datema E."/>
            <person name="de Vries R.P."/>
            <person name="Dhillon B."/>
            <person name="Ganley A.R."/>
            <person name="Griffiths S.A."/>
            <person name="Guo Y."/>
            <person name="Hamelin R.C."/>
            <person name="Henrissat B."/>
            <person name="Kabir M.S."/>
            <person name="Jashni M.K."/>
            <person name="Kema G."/>
            <person name="Klaubauf S."/>
            <person name="Lapidus A."/>
            <person name="Levasseur A."/>
            <person name="Lindquist E."/>
            <person name="Mehrabi R."/>
            <person name="Ohm R.A."/>
            <person name="Owen T.J."/>
            <person name="Salamov A."/>
            <person name="Schwelm A."/>
            <person name="Schijlen E."/>
            <person name="Sun H."/>
            <person name="van den Burg H.A."/>
            <person name="van Ham R.C.H.J."/>
            <person name="Zhang S."/>
            <person name="Goodwin S.B."/>
            <person name="Grigoriev I.V."/>
            <person name="Collemare J."/>
            <person name="Bradshaw R.E."/>
        </authorList>
    </citation>
    <scope>NUCLEOTIDE SEQUENCE [LARGE SCALE GENOMIC DNA]</scope>
    <source>
        <strain evidence="3">NZE10 / CBS 128990</strain>
    </source>
</reference>
<dbReference type="OMA" id="IMARANM"/>
<evidence type="ECO:0000313" key="2">
    <source>
        <dbReference type="EMBL" id="EME41582.1"/>
    </source>
</evidence>